<dbReference type="PANTHER" id="PTHR35504:SF1">
    <property type="entry name" value="PROTEIN EMBRYONIC FLOWER 1"/>
    <property type="match status" value="1"/>
</dbReference>
<gene>
    <name evidence="2" type="ORF">Din_014690</name>
</gene>
<sequence>MARSSSTEICQKGRLVSRVSKVAKMSEQQRDVMMYLQRPQLVMGENEVLNSLLNHPCKCHSLEFNENDEIKDVDNLHDQCHANQKGDSSGILNCTKPQKVRLLTDIIRREIWGASTVIPSNNGIMNSGSVNTEVIRTKATDESDDSGLDTIFGSEVSVHEDVGKDTVGKKKHAKTLRVEDRGPLQMKCSKSAFGNVQIYKKDKENNCVHSAIACSKSVDEVFAGMDLRSVFKRQSDENRIDGKVIRSRKKNKKPRFEDGQSSSKPWQESSSRELQLMHRDVESKGTGVGTLQLKMAHNASTERGFHRFLKCNLAARKCGKKSSFCMKGSNILEDGQDPLIPLQKGMQREDLILKRNAEPSQMRAAISPFSSILDAFSGIGIHAGAYSDKPTHREAFVSDMQTNVAFVEGESSSQMYKDVNFRSTGIETLPAKTAEDRILERRLDTSLGCCTDTQRNSTEPTLLNDKTEVRKENQVISKDVEIKPAEAASISLACSDAISGRVAHCGLKSKKVVFRKDGMTMRRNYLSQVQGGASQIGPKDFPFICDYRNMDVQGRSEVSKNKSSERDSKVCELDASDDIPMEIVELLAKNRFERRLLDAKNANRNKCCISETSNDVKISDTVELTGVCEDEILKNLQETNPQMQTSQSSNAGGGISATGRSVTVRPVGEKLINYPSHLKNTCKSISSNINHLEESCDTKGILGCPISQGNCSCGNQVAGAGSSWNCSCPSLKGTVHGDKLGHGCPIICLQCLKASHKGQITSCPMQCREAHNVYFPDVANGPFEIDCSQKFATLPQKQRRPVDSEIFKKINAESPCACTQKKIGNCQKLVGPLDLYTNETMPAMQLLRLMDAGISSRISLNVDENMEFAKHPSFPQDDHCKELSPLKIRDACKQSFPAQFGKNHSTGKSWEHFSSGPISNAVAFSIQRGNSCTRISGITGHIAEKMMSQTVKSRKKTKMKSSSSSMQRIDCKLNGSSSGSGSLSKNHESFTINGLQKGFHSAPKSVVFPLKSQLIVDSITNVEVNKKVGTVWPVKGSCKTEICSVNRNPADFSIPEAGNEFMIGGGNLKSRKMISKRGRPRLRMMKLLALKEPSQN</sequence>
<dbReference type="EMBL" id="GHES01014690">
    <property type="protein sequence ID" value="MPA45249.1"/>
    <property type="molecule type" value="Transcribed_RNA"/>
</dbReference>
<dbReference type="GO" id="GO:0045892">
    <property type="term" value="P:negative regulation of DNA-templated transcription"/>
    <property type="evidence" value="ECO:0007669"/>
    <property type="project" value="InterPro"/>
</dbReference>
<dbReference type="GO" id="GO:0048367">
    <property type="term" value="P:shoot system development"/>
    <property type="evidence" value="ECO:0007669"/>
    <property type="project" value="InterPro"/>
</dbReference>
<feature type="region of interest" description="Disordered" evidence="1">
    <location>
        <begin position="241"/>
        <end position="273"/>
    </location>
</feature>
<dbReference type="PANTHER" id="PTHR35504">
    <property type="entry name" value="PROTEIN EMBRYONIC FLOWER 1"/>
    <property type="match status" value="1"/>
</dbReference>
<dbReference type="AlphaFoldDB" id="A0A5B6ZLZ6"/>
<dbReference type="InterPro" id="IPR034583">
    <property type="entry name" value="EMF1"/>
</dbReference>
<evidence type="ECO:0000256" key="1">
    <source>
        <dbReference type="SAM" id="MobiDB-lite"/>
    </source>
</evidence>
<protein>
    <submittedName>
        <fullName evidence="2">Uncharacterized protein</fullName>
    </submittedName>
</protein>
<organism evidence="2">
    <name type="scientific">Davidia involucrata</name>
    <name type="common">Dove tree</name>
    <dbReference type="NCBI Taxonomy" id="16924"/>
    <lineage>
        <taxon>Eukaryota</taxon>
        <taxon>Viridiplantae</taxon>
        <taxon>Streptophyta</taxon>
        <taxon>Embryophyta</taxon>
        <taxon>Tracheophyta</taxon>
        <taxon>Spermatophyta</taxon>
        <taxon>Magnoliopsida</taxon>
        <taxon>eudicotyledons</taxon>
        <taxon>Gunneridae</taxon>
        <taxon>Pentapetalae</taxon>
        <taxon>asterids</taxon>
        <taxon>Cornales</taxon>
        <taxon>Nyssaceae</taxon>
        <taxon>Davidia</taxon>
    </lineage>
</organism>
<evidence type="ECO:0000313" key="2">
    <source>
        <dbReference type="EMBL" id="MPA45249.1"/>
    </source>
</evidence>
<feature type="compositionally biased region" description="Low complexity" evidence="1">
    <location>
        <begin position="972"/>
        <end position="984"/>
    </location>
</feature>
<reference evidence="2" key="1">
    <citation type="submission" date="2019-08" db="EMBL/GenBank/DDBJ databases">
        <title>Reference gene set and small RNA set construction with multiple tissues from Davidia involucrata Baill.</title>
        <authorList>
            <person name="Yang H."/>
            <person name="Zhou C."/>
            <person name="Li G."/>
            <person name="Wang J."/>
            <person name="Gao P."/>
            <person name="Wang M."/>
            <person name="Wang R."/>
            <person name="Zhao Y."/>
        </authorList>
    </citation>
    <scope>NUCLEOTIDE SEQUENCE</scope>
    <source>
        <tissue evidence="2">Mixed with DoveR01_LX</tissue>
    </source>
</reference>
<name>A0A5B6ZLZ6_DAVIN</name>
<proteinExistence type="predicted"/>
<accession>A0A5B6ZLZ6</accession>
<feature type="region of interest" description="Disordered" evidence="1">
    <location>
        <begin position="949"/>
        <end position="985"/>
    </location>
</feature>
<dbReference type="GO" id="GO:0009910">
    <property type="term" value="P:negative regulation of flower development"/>
    <property type="evidence" value="ECO:0007669"/>
    <property type="project" value="InterPro"/>
</dbReference>